<proteinExistence type="predicted"/>
<dbReference type="AlphaFoldDB" id="A0A5B8MQM0"/>
<sequence length="362" mass="40887">MLKLCNGSAPAAGCQGKRRREIRRTESASLLARCRPLRTVTKSSSSRRSDCVLWNTFEEHAAGEWTGRLAEFDSDGNPVELGHLYLPEAYREWGRSLYDWQIHVVTEAGRETAGKLSDGRGLDHMTRRLVPADTCECFDLEVLEESTMMLKTDEENEGEDKTVLSDGSYSAGTRRLCAAQNPTTVLETSLQASRARRNRIRIHLKHSSDKGEWVVAKVEVTDEKRFERDPDQRGWKADPLEQVLDQEMEMGTKGWFPPQDEEVWSEFRGMEFGLELDDSPQGGSFRAKSAQEKIFSLLAPVAGEGRIRLPLGCWVDVTVDAAKLIFEAGVRLGTRRKFVQRQYDKGTGYLTRLIIGAQTRLK</sequence>
<organism evidence="1 2">
    <name type="scientific">Chloropicon primus</name>
    <dbReference type="NCBI Taxonomy" id="1764295"/>
    <lineage>
        <taxon>Eukaryota</taxon>
        <taxon>Viridiplantae</taxon>
        <taxon>Chlorophyta</taxon>
        <taxon>Chloropicophyceae</taxon>
        <taxon>Chloropicales</taxon>
        <taxon>Chloropicaceae</taxon>
        <taxon>Chloropicon</taxon>
    </lineage>
</organism>
<protein>
    <recommendedName>
        <fullName evidence="3">DUF3598 domain-containing protein</fullName>
    </recommendedName>
</protein>
<dbReference type="OrthoDB" id="1883156at2759"/>
<dbReference type="STRING" id="1764295.A0A5B8MQM0"/>
<gene>
    <name evidence="1" type="ORF">A3770_08p52840</name>
</gene>
<accession>A0A5B8MQM0</accession>
<dbReference type="Proteomes" id="UP000316726">
    <property type="component" value="Chromosome 8"/>
</dbReference>
<evidence type="ECO:0008006" key="3">
    <source>
        <dbReference type="Google" id="ProtNLM"/>
    </source>
</evidence>
<reference evidence="1 2" key="1">
    <citation type="submission" date="2018-07" db="EMBL/GenBank/DDBJ databases">
        <title>The complete nuclear genome of the prasinophyte Chloropicon primus (CCMP1205).</title>
        <authorList>
            <person name="Pombert J.-F."/>
            <person name="Otis C."/>
            <person name="Turmel M."/>
            <person name="Lemieux C."/>
        </authorList>
    </citation>
    <scope>NUCLEOTIDE SEQUENCE [LARGE SCALE GENOMIC DNA]</scope>
    <source>
        <strain evidence="1 2">CCMP1205</strain>
    </source>
</reference>
<evidence type="ECO:0000313" key="1">
    <source>
        <dbReference type="EMBL" id="QDZ22766.1"/>
    </source>
</evidence>
<keyword evidence="2" id="KW-1185">Reference proteome</keyword>
<dbReference type="EMBL" id="CP031041">
    <property type="protein sequence ID" value="QDZ22766.1"/>
    <property type="molecule type" value="Genomic_DNA"/>
</dbReference>
<evidence type="ECO:0000313" key="2">
    <source>
        <dbReference type="Proteomes" id="UP000316726"/>
    </source>
</evidence>
<name>A0A5B8MQM0_9CHLO</name>